<feature type="domain" description="TM7S3/TM198-like" evidence="8">
    <location>
        <begin position="100"/>
        <end position="312"/>
    </location>
</feature>
<protein>
    <recommendedName>
        <fullName evidence="8">TM7S3/TM198-like domain-containing protein</fullName>
    </recommendedName>
</protein>
<name>A0A0F7SQC2_PHARH</name>
<keyword evidence="7" id="KW-0732">Signal</keyword>
<feature type="signal peptide" evidence="7">
    <location>
        <begin position="1"/>
        <end position="20"/>
    </location>
</feature>
<dbReference type="GO" id="GO:0016020">
    <property type="term" value="C:membrane"/>
    <property type="evidence" value="ECO:0007669"/>
    <property type="project" value="UniProtKB-SubCell"/>
</dbReference>
<dbReference type="PANTHER" id="PTHR39469">
    <property type="entry name" value="CHROMOSOME 1, WHOLE GENOME SHOTGUN SEQUENCE"/>
    <property type="match status" value="1"/>
</dbReference>
<feature type="compositionally biased region" description="Low complexity" evidence="5">
    <location>
        <begin position="595"/>
        <end position="614"/>
    </location>
</feature>
<organism evidence="9">
    <name type="scientific">Phaffia rhodozyma</name>
    <name type="common">Yeast</name>
    <name type="synonym">Xanthophyllomyces dendrorhous</name>
    <dbReference type="NCBI Taxonomy" id="264483"/>
    <lineage>
        <taxon>Eukaryota</taxon>
        <taxon>Fungi</taxon>
        <taxon>Dikarya</taxon>
        <taxon>Basidiomycota</taxon>
        <taxon>Agaricomycotina</taxon>
        <taxon>Tremellomycetes</taxon>
        <taxon>Cystofilobasidiales</taxon>
        <taxon>Mrakiaceae</taxon>
        <taxon>Phaffia</taxon>
    </lineage>
</organism>
<dbReference type="PANTHER" id="PTHR39469:SF1">
    <property type="entry name" value="DUF4203 DOMAIN-CONTAINING PROTEIN"/>
    <property type="match status" value="1"/>
</dbReference>
<feature type="region of interest" description="Disordered" evidence="5">
    <location>
        <begin position="658"/>
        <end position="686"/>
    </location>
</feature>
<keyword evidence="2 6" id="KW-0812">Transmembrane</keyword>
<reference evidence="9" key="1">
    <citation type="submission" date="2014-08" db="EMBL/GenBank/DDBJ databases">
        <authorList>
            <person name="Sharma Rahul"/>
            <person name="Thines Marco"/>
        </authorList>
    </citation>
    <scope>NUCLEOTIDE SEQUENCE</scope>
</reference>
<feature type="transmembrane region" description="Helical" evidence="6">
    <location>
        <begin position="183"/>
        <end position="199"/>
    </location>
</feature>
<proteinExistence type="predicted"/>
<feature type="region of interest" description="Disordered" evidence="5">
    <location>
        <begin position="538"/>
        <end position="616"/>
    </location>
</feature>
<feature type="transmembrane region" description="Helical" evidence="6">
    <location>
        <begin position="94"/>
        <end position="114"/>
    </location>
</feature>
<feature type="chain" id="PRO_5002522015" description="TM7S3/TM198-like domain-containing protein" evidence="7">
    <location>
        <begin position="21"/>
        <end position="704"/>
    </location>
</feature>
<evidence type="ECO:0000256" key="7">
    <source>
        <dbReference type="SAM" id="SignalP"/>
    </source>
</evidence>
<evidence type="ECO:0000256" key="5">
    <source>
        <dbReference type="SAM" id="MobiDB-lite"/>
    </source>
</evidence>
<evidence type="ECO:0000313" key="9">
    <source>
        <dbReference type="EMBL" id="CED84417.1"/>
    </source>
</evidence>
<feature type="transmembrane region" description="Helical" evidence="6">
    <location>
        <begin position="211"/>
        <end position="230"/>
    </location>
</feature>
<feature type="transmembrane region" description="Helical" evidence="6">
    <location>
        <begin position="154"/>
        <end position="176"/>
    </location>
</feature>
<feature type="transmembrane region" description="Helical" evidence="6">
    <location>
        <begin position="121"/>
        <end position="142"/>
    </location>
</feature>
<feature type="compositionally biased region" description="Low complexity" evidence="5">
    <location>
        <begin position="538"/>
        <end position="550"/>
    </location>
</feature>
<dbReference type="InterPro" id="IPR025256">
    <property type="entry name" value="TM7S3/TM198-like_dom"/>
</dbReference>
<dbReference type="EMBL" id="LN483166">
    <property type="protein sequence ID" value="CED84417.1"/>
    <property type="molecule type" value="Genomic_DNA"/>
</dbReference>
<accession>A0A0F7SQC2</accession>
<feature type="compositionally biased region" description="Basic and acidic residues" evidence="5">
    <location>
        <begin position="572"/>
        <end position="594"/>
    </location>
</feature>
<evidence type="ECO:0000259" key="8">
    <source>
        <dbReference type="Pfam" id="PF13886"/>
    </source>
</evidence>
<dbReference type="AlphaFoldDB" id="A0A0F7SQC2"/>
<dbReference type="Pfam" id="PF13886">
    <property type="entry name" value="TM7S3_TM198"/>
    <property type="match status" value="1"/>
</dbReference>
<feature type="compositionally biased region" description="Basic and acidic residues" evidence="5">
    <location>
        <begin position="428"/>
        <end position="440"/>
    </location>
</feature>
<evidence type="ECO:0000256" key="6">
    <source>
        <dbReference type="SAM" id="Phobius"/>
    </source>
</evidence>
<feature type="region of interest" description="Disordered" evidence="5">
    <location>
        <begin position="428"/>
        <end position="457"/>
    </location>
</feature>
<sequence>MNPLLGLLLAFWILAIQALAQVSSLSSSASVSPTLSSSAFSSVSSLTSPTTPTSSSSYLSASSSASPVIPSFTASALPSATNSTLLPQSIRLDVPYGFAGAALIITGAGLCVLGEGNRWTSLFLAPFYAGALVTVTILLHYALPPTTQSPPRELIRGVFVLIAALVGIIAGAAGVVSFNKSKFAIPPIGGFSFGWFLMATKQGGLTGQSLLWRWVLIASISVGFLVIGMLERFYRPAVIVTTAWLGASAFVLGLDCFTRAGLKEFYIYNLGYRSIFTSEISDSINAGFQFTQLMQIELALIGILAFLGAVLQSKLCARLGKVDANAKDRRRRATEDENEDEIRKSVHAQQLARWEAAHGSTVDAGVSATRAGLERNQSVLSSEKYQGSSVFDKTAFDYVPTLSLTSSKTNPAPMTMATATANTGEMIETKTDQPWRKSTQDSESQGLKGQAELDEKRREQLSLEIRTVRRSIEALKTNTVSSLFPYSPSHFDRPNSLSLLSDCHSSYSRAFGHSPSVPGGSPRTEWEAYLANRQIHRPLYSPSNSSLNSNKDQTPSCAPQPKERRKMNWTAEDSKELLKDRAGEVRKSPREAQDRLSLTRTSTLLSSGPRSTPLNDAARNIGSLREMNRAELQARHQAKIRALQSPVGELFASLEARNQWESKRQEERELMKKRETESRDKENAKREKMIELEVWREGVRVELL</sequence>
<feature type="transmembrane region" description="Helical" evidence="6">
    <location>
        <begin position="237"/>
        <end position="254"/>
    </location>
</feature>
<evidence type="ECO:0000256" key="3">
    <source>
        <dbReference type="ARBA" id="ARBA00022989"/>
    </source>
</evidence>
<keyword evidence="3 6" id="KW-1133">Transmembrane helix</keyword>
<evidence type="ECO:0000256" key="4">
    <source>
        <dbReference type="ARBA" id="ARBA00023136"/>
    </source>
</evidence>
<keyword evidence="4 6" id="KW-0472">Membrane</keyword>
<evidence type="ECO:0000256" key="2">
    <source>
        <dbReference type="ARBA" id="ARBA00022692"/>
    </source>
</evidence>
<evidence type="ECO:0000256" key="1">
    <source>
        <dbReference type="ARBA" id="ARBA00004141"/>
    </source>
</evidence>
<comment type="subcellular location">
    <subcellularLocation>
        <location evidence="1">Membrane</location>
        <topology evidence="1">Multi-pass membrane protein</topology>
    </subcellularLocation>
</comment>